<evidence type="ECO:0000259" key="2">
    <source>
        <dbReference type="Pfam" id="PF05378"/>
    </source>
</evidence>
<dbReference type="RefSeq" id="WP_318599386.1">
    <property type="nucleotide sequence ID" value="NZ_JAWSTH010000070.1"/>
</dbReference>
<evidence type="ECO:0000313" key="4">
    <source>
        <dbReference type="EMBL" id="MDW5596950.1"/>
    </source>
</evidence>
<dbReference type="SUPFAM" id="SSF53067">
    <property type="entry name" value="Actin-like ATPase domain"/>
    <property type="match status" value="1"/>
</dbReference>
<dbReference type="Pfam" id="PF19278">
    <property type="entry name" value="Hydant_A_C"/>
    <property type="match status" value="1"/>
</dbReference>
<organism evidence="4 5">
    <name type="scientific">Conexibacter stalactiti</name>
    <dbReference type="NCBI Taxonomy" id="1940611"/>
    <lineage>
        <taxon>Bacteria</taxon>
        <taxon>Bacillati</taxon>
        <taxon>Actinomycetota</taxon>
        <taxon>Thermoleophilia</taxon>
        <taxon>Solirubrobacterales</taxon>
        <taxon>Conexibacteraceae</taxon>
        <taxon>Conexibacter</taxon>
    </lineage>
</organism>
<accession>A0ABU4HUF2</accession>
<dbReference type="Proteomes" id="UP001284601">
    <property type="component" value="Unassembled WGS sequence"/>
</dbReference>
<proteinExistence type="predicted"/>
<dbReference type="EMBL" id="JAWSTH010000070">
    <property type="protein sequence ID" value="MDW5596950.1"/>
    <property type="molecule type" value="Genomic_DNA"/>
</dbReference>
<comment type="caution">
    <text evidence="4">The sequence shown here is derived from an EMBL/GenBank/DDBJ whole genome shotgun (WGS) entry which is preliminary data.</text>
</comment>
<dbReference type="InterPro" id="IPR008040">
    <property type="entry name" value="Hydant_A_N"/>
</dbReference>
<evidence type="ECO:0000259" key="1">
    <source>
        <dbReference type="Pfam" id="PF01968"/>
    </source>
</evidence>
<dbReference type="InterPro" id="IPR043129">
    <property type="entry name" value="ATPase_NBD"/>
</dbReference>
<dbReference type="Pfam" id="PF01968">
    <property type="entry name" value="Hydantoinase_A"/>
    <property type="match status" value="1"/>
</dbReference>
<protein>
    <submittedName>
        <fullName evidence="4">Hydantoinase/oxoprolinase family protein</fullName>
    </submittedName>
</protein>
<reference evidence="4 5" key="2">
    <citation type="submission" date="2023-10" db="EMBL/GenBank/DDBJ databases">
        <authorList>
            <person name="Han X.F."/>
        </authorList>
    </citation>
    <scope>NUCLEOTIDE SEQUENCE [LARGE SCALE GENOMIC DNA]</scope>
    <source>
        <strain evidence="4 5">KCTC 39840</strain>
    </source>
</reference>
<dbReference type="PANTHER" id="PTHR11365:SF23">
    <property type="entry name" value="HYPOTHETICAL 5-OXOPROLINASE (EUROFUNG)-RELATED"/>
    <property type="match status" value="1"/>
</dbReference>
<feature type="domain" description="Hydantoinase A/oxoprolinase" evidence="1">
    <location>
        <begin position="205"/>
        <end position="497"/>
    </location>
</feature>
<evidence type="ECO:0000259" key="3">
    <source>
        <dbReference type="Pfam" id="PF19278"/>
    </source>
</evidence>
<evidence type="ECO:0000313" key="5">
    <source>
        <dbReference type="Proteomes" id="UP001284601"/>
    </source>
</evidence>
<dbReference type="InterPro" id="IPR002821">
    <property type="entry name" value="Hydantoinase_A"/>
</dbReference>
<gene>
    <name evidence="4" type="ORF">R7226_21560</name>
</gene>
<feature type="domain" description="Acetophenone carboxylase-like C-terminal" evidence="3">
    <location>
        <begin position="530"/>
        <end position="683"/>
    </location>
</feature>
<reference evidence="5" key="1">
    <citation type="submission" date="2023-07" db="EMBL/GenBank/DDBJ databases">
        <title>Conexibacter stalactiti sp. nov., isolated from stalactites in a lava cave and emended description of the genus Conexibacter.</title>
        <authorList>
            <person name="Lee S.D."/>
        </authorList>
    </citation>
    <scope>NUCLEOTIDE SEQUENCE [LARGE SCALE GENOMIC DNA]</scope>
    <source>
        <strain evidence="5">KCTC 39840</strain>
    </source>
</reference>
<dbReference type="Pfam" id="PF05378">
    <property type="entry name" value="Hydant_A_N"/>
    <property type="match status" value="1"/>
</dbReference>
<sequence length="708" mass="74223">MSFRISVDTGGTFTDVVLVDPGGDLHVAKSLTTVARGFDGIRPSLEQLGERLGLGVAELLAQTSQFAYGTTRSTNAIVEGKTARTAFLTTAGFPDTLLLREGGKIGPFTPMEFPAPYVPRYLTFELEERVDSDGGIFRALDETSVLAAIDACREHDVEAIGVCLLWATANPAHELRVGELLAEHLPDVPVTLSHLLNPVVREYRRASSTVIDASLKPLMQAFLGQLRDDLAAAGFAGELLISTSYGGAWPTEEMIERPIYSVGSGPSMAPVAGLAAGRAELGTQEPSVLVCDTGGTTFDVGLISDGEIHYSNDTWLGGKWTGHITGTKAVDVRSIGAGGGSIVSVDSGGLVHVGPESAGADPGPACYRRGGTLPTVTDAAALLGYLDPEGFLGGRLQLDLDAARAAFEPVAQRLGKTVEEAAEGALVIATQNVVFAIREITIAQGIDPRELAIVAGGGASGLNVVQIARELGCRTVILPRTAGALSATGALQADVISEFSANQFAETRRLDRDAVNAALDLAGARASAFEQRIAGLNPRVVRIDAAVDARYPGQVWELETPLPATRIRSDDDVAALEQSFHELHERVFAVNDPSQQLECVAWKLRVTAELEKASPAPARAAETDGAPLRSRRVVFTGHGAEETPVYAGERLAPGTELNGPAIVIEPTTTLVLDPGTAVRVSEHGNYVIDVEAGDAVVAAGAAAEEAAR</sequence>
<dbReference type="InterPro" id="IPR049517">
    <property type="entry name" value="ACX-like_C"/>
</dbReference>
<keyword evidence="5" id="KW-1185">Reference proteome</keyword>
<feature type="domain" description="Hydantoinase/oxoprolinase N-terminal" evidence="2">
    <location>
        <begin position="4"/>
        <end position="184"/>
    </location>
</feature>
<dbReference type="PANTHER" id="PTHR11365">
    <property type="entry name" value="5-OXOPROLINASE RELATED"/>
    <property type="match status" value="1"/>
</dbReference>
<dbReference type="InterPro" id="IPR045079">
    <property type="entry name" value="Oxoprolinase-like"/>
</dbReference>
<name>A0ABU4HUF2_9ACTN</name>
<dbReference type="Gene3D" id="3.40.50.720">
    <property type="entry name" value="NAD(P)-binding Rossmann-like Domain"/>
    <property type="match status" value="1"/>
</dbReference>